<feature type="compositionally biased region" description="Low complexity" evidence="1">
    <location>
        <begin position="27"/>
        <end position="57"/>
    </location>
</feature>
<dbReference type="Proteomes" id="UP000092583">
    <property type="component" value="Unassembled WGS sequence"/>
</dbReference>
<evidence type="ECO:0000256" key="1">
    <source>
        <dbReference type="SAM" id="MobiDB-lite"/>
    </source>
</evidence>
<feature type="compositionally biased region" description="Low complexity" evidence="1">
    <location>
        <begin position="85"/>
        <end position="94"/>
    </location>
</feature>
<evidence type="ECO:0000313" key="3">
    <source>
        <dbReference type="Proteomes" id="UP000092583"/>
    </source>
</evidence>
<feature type="region of interest" description="Disordered" evidence="1">
    <location>
        <begin position="377"/>
        <end position="398"/>
    </location>
</feature>
<sequence length="683" mass="75025">MSRTLITQNLSTQNPPDPSNPTAIPTSLSLSIPFFSRSSSSSQTYSTDLDTSSSSYSDISPGLGIDINPNYLYNPQASSLDLRKSTSSSSSRSSVRPGLKKMPSWNNQTWSPRTSQDVYIRRASEQSESSSPTDGEFVFDSGASGHGRRKSLINIDFGTWSKKPKIIFSGKKKSLSISKLKLKSKSTLTTTTSRSGERPVQVEDEIVSAKDTFNGIPNITFSPLQRVWARSEEEDVDRIDRHRRGSDWPPTQSREMYLDLSGIPTFTGENDQSDNGLFEQFSKFNFTSMTGMTGMEAQSSQTPSVQLELEGERVDTPLEMPVRPRLNLRLRKSHSSSILSPVLDTEEEEEEEEVMYMSSTVKDDNKLEKEQSIDNRVHSQAGVGKEAQGQELQQEQEEEYFTPCFIPSSSFVGVKTTYPTKSNDTVQTSTGSEEESPIFDLSIFSPRPALPNAPVLKGIVDTLPISPLELPSSTSLGSVASFKDIALSFPTPILSKDPPSSPIVMPIPRKGISIPHQSIESVLNPYPCSTINRRSSLTDRRPSRPSTTIEGIPTTRRRMSLILKPAILPCPTPPSLLTSPKTLGSEYIPPLFSPNSTSPTSSSFINTTTGIGGLPVRRRRGSLKLKLPSSHFANSTGLGFGPEKDGREEEKEEHVPTPGTFGLEGEKERFGNEGIDGINPYFA</sequence>
<feature type="compositionally biased region" description="Polar residues" evidence="1">
    <location>
        <begin position="104"/>
        <end position="117"/>
    </location>
</feature>
<keyword evidence="3" id="KW-1185">Reference proteome</keyword>
<feature type="region of interest" description="Disordered" evidence="1">
    <location>
        <begin position="595"/>
        <end position="615"/>
    </location>
</feature>
<evidence type="ECO:0000313" key="2">
    <source>
        <dbReference type="EMBL" id="OCF56360.1"/>
    </source>
</evidence>
<dbReference type="EMBL" id="KV700091">
    <property type="protein sequence ID" value="OCF56360.1"/>
    <property type="molecule type" value="Genomic_DNA"/>
</dbReference>
<reference evidence="3" key="2">
    <citation type="submission" date="2013-12" db="EMBL/GenBank/DDBJ databases">
        <title>Evolution of pathogenesis and genome organization in the Tremellales.</title>
        <authorList>
            <person name="Cuomo C."/>
            <person name="Litvintseva A."/>
            <person name="Heitman J."/>
            <person name="Chen Y."/>
            <person name="Sun S."/>
            <person name="Springer D."/>
            <person name="Dromer F."/>
            <person name="Young S."/>
            <person name="Zeng Q."/>
            <person name="Chapman S."/>
            <person name="Gujja S."/>
            <person name="Saif S."/>
            <person name="Birren B."/>
        </authorList>
    </citation>
    <scope>NUCLEOTIDE SEQUENCE [LARGE SCALE GENOMIC DNA]</scope>
    <source>
        <strain evidence="3">CBS 10435</strain>
    </source>
</reference>
<feature type="compositionally biased region" description="Low complexity" evidence="1">
    <location>
        <begin position="595"/>
        <end position="609"/>
    </location>
</feature>
<reference evidence="2 3" key="1">
    <citation type="submission" date="2013-07" db="EMBL/GenBank/DDBJ databases">
        <title>The Genome Sequence of Kwoniella mangroviensis CBS10435.</title>
        <authorList>
            <consortium name="The Broad Institute Genome Sequencing Platform"/>
            <person name="Cuomo C."/>
            <person name="Litvintseva A."/>
            <person name="Chen Y."/>
            <person name="Heitman J."/>
            <person name="Sun S."/>
            <person name="Springer D."/>
            <person name="Dromer F."/>
            <person name="Young S.K."/>
            <person name="Zeng Q."/>
            <person name="Gargeya S."/>
            <person name="Fitzgerald M."/>
            <person name="Abouelleil A."/>
            <person name="Alvarado L."/>
            <person name="Berlin A.M."/>
            <person name="Chapman S.B."/>
            <person name="Dewar J."/>
            <person name="Goldberg J."/>
            <person name="Griggs A."/>
            <person name="Gujja S."/>
            <person name="Hansen M."/>
            <person name="Howarth C."/>
            <person name="Imamovic A."/>
            <person name="Larimer J."/>
            <person name="McCowan C."/>
            <person name="Murphy C."/>
            <person name="Pearson M."/>
            <person name="Priest M."/>
            <person name="Roberts A."/>
            <person name="Saif S."/>
            <person name="Shea T."/>
            <person name="Sykes S."/>
            <person name="Wortman J."/>
            <person name="Nusbaum C."/>
            <person name="Birren B."/>
        </authorList>
    </citation>
    <scope>NUCLEOTIDE SEQUENCE [LARGE SCALE GENOMIC DNA]</scope>
    <source>
        <strain evidence="2 3">CBS 10435</strain>
    </source>
</reference>
<protein>
    <submittedName>
        <fullName evidence="2">Uncharacterized protein</fullName>
    </submittedName>
</protein>
<feature type="region of interest" description="Disordered" evidence="1">
    <location>
        <begin position="1"/>
        <end position="57"/>
    </location>
</feature>
<gene>
    <name evidence="2" type="ORF">L486_06302</name>
</gene>
<feature type="region of interest" description="Disordered" evidence="1">
    <location>
        <begin position="630"/>
        <end position="683"/>
    </location>
</feature>
<feature type="compositionally biased region" description="Polar residues" evidence="1">
    <location>
        <begin position="1"/>
        <end position="26"/>
    </location>
</feature>
<name>A0A1B9ILX6_9TREE</name>
<dbReference type="AlphaFoldDB" id="A0A1B9ILX6"/>
<feature type="region of interest" description="Disordered" evidence="1">
    <location>
        <begin position="82"/>
        <end position="142"/>
    </location>
</feature>
<feature type="compositionally biased region" description="Basic and acidic residues" evidence="1">
    <location>
        <begin position="642"/>
        <end position="655"/>
    </location>
</feature>
<proteinExistence type="predicted"/>
<organism evidence="2 3">
    <name type="scientific">Kwoniella mangroviensis CBS 10435</name>
    <dbReference type="NCBI Taxonomy" id="1331196"/>
    <lineage>
        <taxon>Eukaryota</taxon>
        <taxon>Fungi</taxon>
        <taxon>Dikarya</taxon>
        <taxon>Basidiomycota</taxon>
        <taxon>Agaricomycotina</taxon>
        <taxon>Tremellomycetes</taxon>
        <taxon>Tremellales</taxon>
        <taxon>Cryptococcaceae</taxon>
        <taxon>Kwoniella</taxon>
    </lineage>
</organism>
<dbReference type="OrthoDB" id="2565099at2759"/>
<accession>A0A1B9ILX6</accession>